<evidence type="ECO:0000256" key="1">
    <source>
        <dbReference type="ARBA" id="ARBA00004123"/>
    </source>
</evidence>
<comment type="subcellular location">
    <subcellularLocation>
        <location evidence="2">Cytoplasm</location>
    </subcellularLocation>
    <subcellularLocation>
        <location evidence="1">Nucleus</location>
    </subcellularLocation>
</comment>
<feature type="region of interest" description="Disordered" evidence="9">
    <location>
        <begin position="199"/>
        <end position="261"/>
    </location>
</feature>
<dbReference type="GO" id="GO:0006397">
    <property type="term" value="P:mRNA processing"/>
    <property type="evidence" value="ECO:0007669"/>
    <property type="project" value="UniProtKB-KW"/>
</dbReference>
<evidence type="ECO:0000313" key="13">
    <source>
        <dbReference type="Proteomes" id="UP001054837"/>
    </source>
</evidence>
<dbReference type="InterPro" id="IPR053822">
    <property type="entry name" value="SDE2-like_dom"/>
</dbReference>
<reference evidence="12 13" key="1">
    <citation type="submission" date="2021-06" db="EMBL/GenBank/DDBJ databases">
        <title>Caerostris darwini draft genome.</title>
        <authorList>
            <person name="Kono N."/>
            <person name="Arakawa K."/>
        </authorList>
    </citation>
    <scope>NUCLEOTIDE SEQUENCE [LARGE SCALE GENOMIC DNA]</scope>
</reference>
<evidence type="ECO:0000256" key="8">
    <source>
        <dbReference type="ARBA" id="ARBA00023306"/>
    </source>
</evidence>
<protein>
    <submittedName>
        <fullName evidence="12">Replication stress response regulator SDE2</fullName>
    </submittedName>
</protein>
<keyword evidence="8" id="KW-0131">Cell cycle</keyword>
<gene>
    <name evidence="12" type="primary">SDE2</name>
    <name evidence="12" type="ORF">CDAR_278801</name>
</gene>
<dbReference type="InterPro" id="IPR051421">
    <property type="entry name" value="RNA_Proc_DNA_Dmg_Regulator"/>
</dbReference>
<evidence type="ECO:0000256" key="5">
    <source>
        <dbReference type="ARBA" id="ARBA00022664"/>
    </source>
</evidence>
<evidence type="ECO:0000256" key="4">
    <source>
        <dbReference type="ARBA" id="ARBA00022490"/>
    </source>
</evidence>
<dbReference type="GO" id="GO:0005634">
    <property type="term" value="C:nucleus"/>
    <property type="evidence" value="ECO:0007669"/>
    <property type="project" value="UniProtKB-SubCell"/>
</dbReference>
<keyword evidence="6" id="KW-0508">mRNA splicing</keyword>
<accession>A0AAV4WRK8</accession>
<proteinExistence type="inferred from homology"/>
<keyword evidence="13" id="KW-1185">Reference proteome</keyword>
<dbReference type="Proteomes" id="UP001054837">
    <property type="component" value="Unassembled WGS sequence"/>
</dbReference>
<comment type="similarity">
    <text evidence="3">Belongs to the SDE2 family.</text>
</comment>
<evidence type="ECO:0000256" key="3">
    <source>
        <dbReference type="ARBA" id="ARBA00008726"/>
    </source>
</evidence>
<dbReference type="Pfam" id="PF13297">
    <property type="entry name" value="SDE2_2C"/>
    <property type="match status" value="1"/>
</dbReference>
<dbReference type="GO" id="GO:0005737">
    <property type="term" value="C:cytoplasm"/>
    <property type="evidence" value="ECO:0007669"/>
    <property type="project" value="UniProtKB-SubCell"/>
</dbReference>
<evidence type="ECO:0000256" key="7">
    <source>
        <dbReference type="ARBA" id="ARBA00023242"/>
    </source>
</evidence>
<feature type="region of interest" description="Disordered" evidence="9">
    <location>
        <begin position="335"/>
        <end position="355"/>
    </location>
</feature>
<dbReference type="Pfam" id="PF22782">
    <property type="entry name" value="SDE2"/>
    <property type="match status" value="1"/>
</dbReference>
<keyword evidence="4" id="KW-0963">Cytoplasm</keyword>
<name>A0AAV4WRK8_9ARAC</name>
<comment type="caution">
    <text evidence="12">The sequence shown here is derived from an EMBL/GenBank/DDBJ whole genome shotgun (WGS) entry which is preliminary data.</text>
</comment>
<evidence type="ECO:0000313" key="12">
    <source>
        <dbReference type="EMBL" id="GIY84449.1"/>
    </source>
</evidence>
<evidence type="ECO:0000256" key="6">
    <source>
        <dbReference type="ARBA" id="ARBA00023187"/>
    </source>
</evidence>
<organism evidence="12 13">
    <name type="scientific">Caerostris darwini</name>
    <dbReference type="NCBI Taxonomy" id="1538125"/>
    <lineage>
        <taxon>Eukaryota</taxon>
        <taxon>Metazoa</taxon>
        <taxon>Ecdysozoa</taxon>
        <taxon>Arthropoda</taxon>
        <taxon>Chelicerata</taxon>
        <taxon>Arachnida</taxon>
        <taxon>Araneae</taxon>
        <taxon>Araneomorphae</taxon>
        <taxon>Entelegynae</taxon>
        <taxon>Araneoidea</taxon>
        <taxon>Araneidae</taxon>
        <taxon>Caerostris</taxon>
    </lineage>
</organism>
<dbReference type="EMBL" id="BPLQ01014930">
    <property type="protein sequence ID" value="GIY84449.1"/>
    <property type="molecule type" value="Genomic_DNA"/>
</dbReference>
<feature type="domain" description="SDE2/SF3A3 SAP" evidence="10">
    <location>
        <begin position="346"/>
        <end position="420"/>
    </location>
</feature>
<dbReference type="PANTHER" id="PTHR12786:SF1">
    <property type="entry name" value="SPLICING REGULATOR SDE2"/>
    <property type="match status" value="1"/>
</dbReference>
<sequence length="423" mass="47598">MVFLRFPFVSSVKYVHFGEQTVYYSEIRNYISSYLGADDFMLHYNGKQMVKEQAVPQDATIHILFSLPGGKGGFGSMLRAIGAQIEKTTNREACRDLSGRRLRDINEEQRLKKWISKESEREAEKTRRRKERIERLKSKPKHNFVDFQYEKEISQLPERIDDALSAGLQKANKRPEATESCSAVPSKKKCLWLEEDFSDSSDSDSQACSSNENSSHNTNSLIRSEASSSESSDSSNMSASQTTTNENKQAHKINTAEKTEASVVETVEKMETEVSCKSASKILPKTEESTPQEIVVGKELPIMDSTKEQLLLNADTRANCHSTINNTESINTEMDLSKKGEEISTSEKDDASKETEMNEDVDLFAYESASDLASLGLERLKRALMIRGLKCGGNLTDRAERLWKVRGLQPSEFPTNLLAKNKK</sequence>
<keyword evidence="5" id="KW-0507">mRNA processing</keyword>
<evidence type="ECO:0000259" key="11">
    <source>
        <dbReference type="Pfam" id="PF22782"/>
    </source>
</evidence>
<evidence type="ECO:0000259" key="10">
    <source>
        <dbReference type="Pfam" id="PF13297"/>
    </source>
</evidence>
<feature type="compositionally biased region" description="Low complexity" evidence="9">
    <location>
        <begin position="203"/>
        <end position="240"/>
    </location>
</feature>
<dbReference type="PANTHER" id="PTHR12786">
    <property type="entry name" value="SPLICING FACTOR SF3A-RELATED"/>
    <property type="match status" value="1"/>
</dbReference>
<evidence type="ECO:0000256" key="2">
    <source>
        <dbReference type="ARBA" id="ARBA00004496"/>
    </source>
</evidence>
<keyword evidence="7" id="KW-0539">Nucleus</keyword>
<dbReference type="AlphaFoldDB" id="A0AAV4WRK8"/>
<feature type="domain" description="SDE2-like" evidence="11">
    <location>
        <begin position="69"/>
        <end position="165"/>
    </location>
</feature>
<dbReference type="InterPro" id="IPR025086">
    <property type="entry name" value="SDE2/SF3A3_SAP"/>
</dbReference>
<dbReference type="GO" id="GO:0008380">
    <property type="term" value="P:RNA splicing"/>
    <property type="evidence" value="ECO:0007669"/>
    <property type="project" value="UniProtKB-KW"/>
</dbReference>
<evidence type="ECO:0000256" key="9">
    <source>
        <dbReference type="SAM" id="MobiDB-lite"/>
    </source>
</evidence>